<comment type="catalytic activity">
    <reaction evidence="15">
        <text>dodecanoyl-CoA + H2O = dodecanoate + CoA + H(+)</text>
        <dbReference type="Rhea" id="RHEA:30135"/>
        <dbReference type="ChEBI" id="CHEBI:15377"/>
        <dbReference type="ChEBI" id="CHEBI:15378"/>
        <dbReference type="ChEBI" id="CHEBI:18262"/>
        <dbReference type="ChEBI" id="CHEBI:57287"/>
        <dbReference type="ChEBI" id="CHEBI:57375"/>
    </reaction>
    <physiologicalReaction direction="left-to-right" evidence="15">
        <dbReference type="Rhea" id="RHEA:30136"/>
    </physiologicalReaction>
</comment>
<proteinExistence type="inferred from homology"/>
<organism evidence="25 26">
    <name type="scientific">Ceutorhynchus assimilis</name>
    <name type="common">cabbage seed weevil</name>
    <dbReference type="NCBI Taxonomy" id="467358"/>
    <lineage>
        <taxon>Eukaryota</taxon>
        <taxon>Metazoa</taxon>
        <taxon>Ecdysozoa</taxon>
        <taxon>Arthropoda</taxon>
        <taxon>Hexapoda</taxon>
        <taxon>Insecta</taxon>
        <taxon>Pterygota</taxon>
        <taxon>Neoptera</taxon>
        <taxon>Endopterygota</taxon>
        <taxon>Coleoptera</taxon>
        <taxon>Polyphaga</taxon>
        <taxon>Cucujiformia</taxon>
        <taxon>Curculionidae</taxon>
        <taxon>Ceutorhynchinae</taxon>
        <taxon>Ceutorhynchus</taxon>
    </lineage>
</organism>
<dbReference type="InterPro" id="IPR039298">
    <property type="entry name" value="ACOT13"/>
</dbReference>
<evidence type="ECO:0000256" key="9">
    <source>
        <dbReference type="ARBA" id="ARBA00023098"/>
    </source>
</evidence>
<keyword evidence="7" id="KW-0378">Hydrolase</keyword>
<accession>A0A9N9MP93</accession>
<evidence type="ECO:0000256" key="23">
    <source>
        <dbReference type="ARBA" id="ARBA00083956"/>
    </source>
</evidence>
<dbReference type="SUPFAM" id="SSF54637">
    <property type="entry name" value="Thioesterase/thiol ester dehydrase-isomerase"/>
    <property type="match status" value="1"/>
</dbReference>
<protein>
    <recommendedName>
        <fullName evidence="20">Acyl-coenzyme A thioesterase 13</fullName>
    </recommendedName>
    <alternativeName>
        <fullName evidence="22">Hotdog-fold thioesterase superfamily member 2</fullName>
    </alternativeName>
    <alternativeName>
        <fullName evidence="21">Palmitoyl-CoA hydrolase</fullName>
    </alternativeName>
    <alternativeName>
        <fullName evidence="23">Thioesterase superfamily member 2</fullName>
    </alternativeName>
</protein>
<keyword evidence="26" id="KW-1185">Reference proteome</keyword>
<dbReference type="Proteomes" id="UP001152799">
    <property type="component" value="Chromosome 5"/>
</dbReference>
<comment type="catalytic activity">
    <reaction evidence="14">
        <text>decanoyl-CoA + H2O = decanoate + CoA + H(+)</text>
        <dbReference type="Rhea" id="RHEA:40059"/>
        <dbReference type="ChEBI" id="CHEBI:15377"/>
        <dbReference type="ChEBI" id="CHEBI:15378"/>
        <dbReference type="ChEBI" id="CHEBI:27689"/>
        <dbReference type="ChEBI" id="CHEBI:57287"/>
        <dbReference type="ChEBI" id="CHEBI:61430"/>
    </reaction>
    <physiologicalReaction direction="left-to-right" evidence="14">
        <dbReference type="Rhea" id="RHEA:40060"/>
    </physiologicalReaction>
</comment>
<evidence type="ECO:0000259" key="24">
    <source>
        <dbReference type="Pfam" id="PF03061"/>
    </source>
</evidence>
<dbReference type="InterPro" id="IPR029069">
    <property type="entry name" value="HotDog_dom_sf"/>
</dbReference>
<comment type="similarity">
    <text evidence="5">Belongs to the thioesterase PaaI family.</text>
</comment>
<keyword evidence="9" id="KW-0443">Lipid metabolism</keyword>
<evidence type="ECO:0000256" key="19">
    <source>
        <dbReference type="ARBA" id="ARBA00064709"/>
    </source>
</evidence>
<dbReference type="FunFam" id="3.10.129.10:FF:000021">
    <property type="entry name" value="Acyl-coenzyme A thioesterase 13"/>
    <property type="match status" value="1"/>
</dbReference>
<evidence type="ECO:0000256" key="2">
    <source>
        <dbReference type="ARBA" id="ARBA00004173"/>
    </source>
</evidence>
<evidence type="ECO:0000256" key="13">
    <source>
        <dbReference type="ARBA" id="ARBA00047588"/>
    </source>
</evidence>
<dbReference type="PANTHER" id="PTHR21660">
    <property type="entry name" value="THIOESTERASE SUPERFAMILY MEMBER-RELATED"/>
    <property type="match status" value="1"/>
</dbReference>
<evidence type="ECO:0000256" key="22">
    <source>
        <dbReference type="ARBA" id="ARBA00081533"/>
    </source>
</evidence>
<evidence type="ECO:0000256" key="15">
    <source>
        <dbReference type="ARBA" id="ARBA00048074"/>
    </source>
</evidence>
<comment type="catalytic activity">
    <reaction evidence="16">
        <text>hexanoyl-CoA + H2O = hexanoate + CoA + H(+)</text>
        <dbReference type="Rhea" id="RHEA:40115"/>
        <dbReference type="ChEBI" id="CHEBI:15377"/>
        <dbReference type="ChEBI" id="CHEBI:15378"/>
        <dbReference type="ChEBI" id="CHEBI:17120"/>
        <dbReference type="ChEBI" id="CHEBI:57287"/>
        <dbReference type="ChEBI" id="CHEBI:62620"/>
    </reaction>
    <physiologicalReaction direction="left-to-right" evidence="16">
        <dbReference type="Rhea" id="RHEA:40116"/>
    </physiologicalReaction>
</comment>
<evidence type="ECO:0000256" key="4">
    <source>
        <dbReference type="ARBA" id="ARBA00004514"/>
    </source>
</evidence>
<dbReference type="NCBIfam" id="TIGR00369">
    <property type="entry name" value="unchar_dom_1"/>
    <property type="match status" value="1"/>
</dbReference>
<dbReference type="InterPro" id="IPR006683">
    <property type="entry name" value="Thioestr_dom"/>
</dbReference>
<gene>
    <name evidence="25" type="ORF">CEUTPL_LOCUS9301</name>
</gene>
<dbReference type="EMBL" id="OU892281">
    <property type="protein sequence ID" value="CAG9768779.1"/>
    <property type="molecule type" value="Genomic_DNA"/>
</dbReference>
<evidence type="ECO:0000256" key="16">
    <source>
        <dbReference type="ARBA" id="ARBA00050199"/>
    </source>
</evidence>
<comment type="catalytic activity">
    <reaction evidence="13">
        <text>octanoyl-CoA + H2O = octanoate + CoA + H(+)</text>
        <dbReference type="Rhea" id="RHEA:30143"/>
        <dbReference type="ChEBI" id="CHEBI:15377"/>
        <dbReference type="ChEBI" id="CHEBI:15378"/>
        <dbReference type="ChEBI" id="CHEBI:25646"/>
        <dbReference type="ChEBI" id="CHEBI:57287"/>
        <dbReference type="ChEBI" id="CHEBI:57386"/>
    </reaction>
    <physiologicalReaction direction="left-to-right" evidence="13">
        <dbReference type="Rhea" id="RHEA:30144"/>
    </physiologicalReaction>
</comment>
<keyword evidence="11" id="KW-0206">Cytoskeleton</keyword>
<evidence type="ECO:0000313" key="25">
    <source>
        <dbReference type="EMBL" id="CAG9768779.1"/>
    </source>
</evidence>
<dbReference type="GO" id="GO:0047617">
    <property type="term" value="F:fatty acyl-CoA hydrolase activity"/>
    <property type="evidence" value="ECO:0007669"/>
    <property type="project" value="InterPro"/>
</dbReference>
<evidence type="ECO:0000256" key="21">
    <source>
        <dbReference type="ARBA" id="ARBA00075657"/>
    </source>
</evidence>
<keyword evidence="6" id="KW-0963">Cytoplasm</keyword>
<dbReference type="GO" id="GO:0006629">
    <property type="term" value="P:lipid metabolic process"/>
    <property type="evidence" value="ECO:0007669"/>
    <property type="project" value="UniProtKB-KW"/>
</dbReference>
<dbReference type="GO" id="GO:0005829">
    <property type="term" value="C:cytosol"/>
    <property type="evidence" value="ECO:0007669"/>
    <property type="project" value="UniProtKB-SubCell"/>
</dbReference>
<comment type="function">
    <text evidence="18">Catalyzes the hydrolysis of acyl-CoAs into free fatty acids and coenzyme A (CoASH), regulating their respective intracellular levels. Has acyl-CoA thioesterase activity towards medium (C12) and long-chain (C18) fatty acyl-CoA substrates. Can also hydrolyze 3-hydroxyphenylacetyl-CoA and 3,4-dihydroxyphenylacetyl-CoA (in vitro). May play a role in controlling adaptive thermogenesis.</text>
</comment>
<evidence type="ECO:0000256" key="10">
    <source>
        <dbReference type="ARBA" id="ARBA00023128"/>
    </source>
</evidence>
<reference evidence="25" key="1">
    <citation type="submission" date="2022-01" db="EMBL/GenBank/DDBJ databases">
        <authorList>
            <person name="King R."/>
        </authorList>
    </citation>
    <scope>NUCLEOTIDE SEQUENCE</scope>
</reference>
<evidence type="ECO:0000313" key="26">
    <source>
        <dbReference type="Proteomes" id="UP001152799"/>
    </source>
</evidence>
<evidence type="ECO:0000256" key="20">
    <source>
        <dbReference type="ARBA" id="ARBA00067273"/>
    </source>
</evidence>
<evidence type="ECO:0000256" key="1">
    <source>
        <dbReference type="ARBA" id="ARBA00004123"/>
    </source>
</evidence>
<dbReference type="GO" id="GO:0005634">
    <property type="term" value="C:nucleus"/>
    <property type="evidence" value="ECO:0007669"/>
    <property type="project" value="UniProtKB-SubCell"/>
</dbReference>
<evidence type="ECO:0000256" key="17">
    <source>
        <dbReference type="ARBA" id="ARBA00052976"/>
    </source>
</evidence>
<keyword evidence="8" id="KW-0007">Acetylation</keyword>
<keyword evidence="12" id="KW-0539">Nucleus</keyword>
<evidence type="ECO:0000256" key="5">
    <source>
        <dbReference type="ARBA" id="ARBA00008324"/>
    </source>
</evidence>
<dbReference type="Gene3D" id="3.10.129.10">
    <property type="entry name" value="Hotdog Thioesterase"/>
    <property type="match status" value="1"/>
</dbReference>
<evidence type="ECO:0000256" key="12">
    <source>
        <dbReference type="ARBA" id="ARBA00023242"/>
    </source>
</evidence>
<comment type="catalytic activity">
    <reaction evidence="17">
        <text>a fatty acyl-CoA + H2O = a fatty acid + CoA + H(+)</text>
        <dbReference type="Rhea" id="RHEA:16781"/>
        <dbReference type="ChEBI" id="CHEBI:15377"/>
        <dbReference type="ChEBI" id="CHEBI:15378"/>
        <dbReference type="ChEBI" id="CHEBI:28868"/>
        <dbReference type="ChEBI" id="CHEBI:57287"/>
        <dbReference type="ChEBI" id="CHEBI:77636"/>
    </reaction>
    <physiologicalReaction direction="left-to-right" evidence="17">
        <dbReference type="Rhea" id="RHEA:16782"/>
    </physiologicalReaction>
</comment>
<feature type="domain" description="Thioesterase" evidence="24">
    <location>
        <begin position="51"/>
        <end position="127"/>
    </location>
</feature>
<dbReference type="OrthoDB" id="46529at2759"/>
<evidence type="ECO:0000256" key="18">
    <source>
        <dbReference type="ARBA" id="ARBA00058205"/>
    </source>
</evidence>
<evidence type="ECO:0000256" key="3">
    <source>
        <dbReference type="ARBA" id="ARBA00004186"/>
    </source>
</evidence>
<dbReference type="GO" id="GO:0005819">
    <property type="term" value="C:spindle"/>
    <property type="evidence" value="ECO:0007669"/>
    <property type="project" value="UniProtKB-SubCell"/>
</dbReference>
<comment type="subunit">
    <text evidence="19">Homotetramer. Interacts with PCTP.</text>
</comment>
<dbReference type="Pfam" id="PF03061">
    <property type="entry name" value="4HBT"/>
    <property type="match status" value="1"/>
</dbReference>
<keyword evidence="10" id="KW-0496">Mitochondrion</keyword>
<dbReference type="InterPro" id="IPR003736">
    <property type="entry name" value="PAAI_dom"/>
</dbReference>
<dbReference type="PANTHER" id="PTHR21660:SF1">
    <property type="entry name" value="ACYL-COENZYME A THIOESTERASE 13"/>
    <property type="match status" value="1"/>
</dbReference>
<comment type="subcellular location">
    <subcellularLocation>
        <location evidence="3">Cytoplasm</location>
        <location evidence="3">Cytoskeleton</location>
        <location evidence="3">Spindle</location>
    </subcellularLocation>
    <subcellularLocation>
        <location evidence="4">Cytoplasm</location>
        <location evidence="4">Cytosol</location>
    </subcellularLocation>
    <subcellularLocation>
        <location evidence="2">Mitochondrion</location>
    </subcellularLocation>
    <subcellularLocation>
        <location evidence="1">Nucleus</location>
    </subcellularLocation>
</comment>
<evidence type="ECO:0000256" key="6">
    <source>
        <dbReference type="ARBA" id="ARBA00022490"/>
    </source>
</evidence>
<sequence>MSTIKPHHFRQFIKNCKGFDKVLTNLIFLEAENGGCSAELKIDENHINPLGTLHGGLSATLVDVVSSLGLTTHNAAEYGHVSIDMHLTYYKSASIGEEIHIVSNLAKIGKKLAFLEVDIKNKESQEVLVRGTHVKFLLGG</sequence>
<name>A0A9N9MP93_9CUCU</name>
<dbReference type="CDD" id="cd03443">
    <property type="entry name" value="PaaI_thioesterase"/>
    <property type="match status" value="1"/>
</dbReference>
<evidence type="ECO:0000256" key="7">
    <source>
        <dbReference type="ARBA" id="ARBA00022801"/>
    </source>
</evidence>
<evidence type="ECO:0000256" key="8">
    <source>
        <dbReference type="ARBA" id="ARBA00022990"/>
    </source>
</evidence>
<dbReference type="AlphaFoldDB" id="A0A9N9MP93"/>
<dbReference type="GO" id="GO:0005739">
    <property type="term" value="C:mitochondrion"/>
    <property type="evidence" value="ECO:0007669"/>
    <property type="project" value="UniProtKB-SubCell"/>
</dbReference>
<evidence type="ECO:0000256" key="14">
    <source>
        <dbReference type="ARBA" id="ARBA00047969"/>
    </source>
</evidence>
<evidence type="ECO:0000256" key="11">
    <source>
        <dbReference type="ARBA" id="ARBA00023212"/>
    </source>
</evidence>